<dbReference type="EMBL" id="CP002198">
    <property type="protein sequence ID" value="ADN12555.1"/>
    <property type="molecule type" value="Genomic_DNA"/>
</dbReference>
<protein>
    <submittedName>
        <fullName evidence="1">Uncharacterized protein</fullName>
    </submittedName>
</protein>
<dbReference type="eggNOG" id="COG3617">
    <property type="taxonomic scope" value="Bacteria"/>
</dbReference>
<keyword evidence="2" id="KW-1185">Reference proteome</keyword>
<organism evidence="1 2">
    <name type="scientific">Gloeothece verrucosa (strain PCC 7822)</name>
    <name type="common">Cyanothece sp. (strain PCC 7822)</name>
    <dbReference type="NCBI Taxonomy" id="497965"/>
    <lineage>
        <taxon>Bacteria</taxon>
        <taxon>Bacillati</taxon>
        <taxon>Cyanobacteriota</taxon>
        <taxon>Cyanophyceae</taxon>
        <taxon>Oscillatoriophycideae</taxon>
        <taxon>Chroococcales</taxon>
        <taxon>Aphanothecaceae</taxon>
        <taxon>Gloeothece</taxon>
        <taxon>Gloeothece verrucosa</taxon>
    </lineage>
</organism>
<dbReference type="OrthoDB" id="510351at2"/>
<dbReference type="HOGENOM" id="CLU_982528_0_0_3"/>
<accession>E0U8B9</accession>
<name>E0U8B9_GLOV7</name>
<dbReference type="RefSeq" id="WP_013320665.1">
    <property type="nucleotide sequence ID" value="NC_014501.1"/>
</dbReference>
<proteinExistence type="predicted"/>
<sequence length="284" mass="32468">MSNISIYHLSEDIRSEFTIDEQGRAFASRRAVARLAGVDVSSVVRLVQKISDGQNVSEIFESFTGQVFEGDALSDILVALILEYYAYEAKERYRTQQAKQVCRAFRAIGFRTWVQQELGWQKSMSQAEYLLSVAQQFVEQERQLKLVQSQVNTVESQVEVLTEQTSQIKKAQESQDEVLLSLVAIQKQAESDLEIIPFSAEQAQQMSVRDKVVLLVRTYCYSSGVAYKDFFSHLYCQFKYRYHYDVKARSRNKRTSLIDQVEKDGMIDALYAVASEIIQAKIGA</sequence>
<dbReference type="AlphaFoldDB" id="E0U8B9"/>
<evidence type="ECO:0000313" key="2">
    <source>
        <dbReference type="Proteomes" id="UP000008206"/>
    </source>
</evidence>
<evidence type="ECO:0000313" key="1">
    <source>
        <dbReference type="EMBL" id="ADN12555.1"/>
    </source>
</evidence>
<dbReference type="KEGG" id="cyj:Cyan7822_0515"/>
<reference evidence="2" key="1">
    <citation type="journal article" date="2011" name="MBio">
        <title>Novel metabolic attributes of the genus Cyanothece, comprising a group of unicellular nitrogen-fixing Cyanobacteria.</title>
        <authorList>
            <person name="Bandyopadhyay A."/>
            <person name="Elvitigala T."/>
            <person name="Welsh E."/>
            <person name="Stockel J."/>
            <person name="Liberton M."/>
            <person name="Min H."/>
            <person name="Sherman L.A."/>
            <person name="Pakrasi H.B."/>
        </authorList>
    </citation>
    <scope>NUCLEOTIDE SEQUENCE [LARGE SCALE GENOMIC DNA]</scope>
    <source>
        <strain evidence="2">PCC 7822</strain>
    </source>
</reference>
<gene>
    <name evidence="1" type="ordered locus">Cyan7822_0515</name>
</gene>
<dbReference type="Proteomes" id="UP000008206">
    <property type="component" value="Chromosome"/>
</dbReference>